<reference evidence="4" key="1">
    <citation type="submission" date="2017-01" db="EMBL/GenBank/DDBJ databases">
        <authorList>
            <person name="Varghese N."/>
            <person name="Submissions S."/>
        </authorList>
    </citation>
    <scope>NUCLEOTIDE SEQUENCE [LARGE SCALE GENOMIC DNA]</scope>
    <source>
        <strain evidence="4">ATCC 700103</strain>
    </source>
</reference>
<keyword evidence="1" id="KW-0460">Magnesium</keyword>
<dbReference type="CDD" id="cd09873">
    <property type="entry name" value="PIN_Pae0151-like"/>
    <property type="match status" value="1"/>
</dbReference>
<keyword evidence="4" id="KW-1185">Reference proteome</keyword>
<dbReference type="Gene3D" id="3.40.50.1010">
    <property type="entry name" value="5'-nuclease"/>
    <property type="match status" value="1"/>
</dbReference>
<evidence type="ECO:0000259" key="2">
    <source>
        <dbReference type="Pfam" id="PF01850"/>
    </source>
</evidence>
<dbReference type="PANTHER" id="PTHR35901:SF1">
    <property type="entry name" value="EXONUCLEASE VAPC9"/>
    <property type="match status" value="1"/>
</dbReference>
<feature type="domain" description="PIN" evidence="2">
    <location>
        <begin position="4"/>
        <end position="124"/>
    </location>
</feature>
<dbReference type="AlphaFoldDB" id="A0A1N6PHR5"/>
<dbReference type="InterPro" id="IPR002716">
    <property type="entry name" value="PIN_dom"/>
</dbReference>
<dbReference type="Proteomes" id="UP000185669">
    <property type="component" value="Unassembled WGS sequence"/>
</dbReference>
<evidence type="ECO:0000313" key="3">
    <source>
        <dbReference type="EMBL" id="SIQ03908.1"/>
    </source>
</evidence>
<name>A0A1N6PHR5_9FIRM</name>
<dbReference type="STRING" id="56779.SAMN05421834_10197"/>
<evidence type="ECO:0000256" key="1">
    <source>
        <dbReference type="ARBA" id="ARBA00022842"/>
    </source>
</evidence>
<gene>
    <name evidence="3" type="ORF">SAMN05421834_10197</name>
</gene>
<accession>A0A1N6PHR5</accession>
<dbReference type="EMBL" id="FTNC01000001">
    <property type="protein sequence ID" value="SIQ03908.1"/>
    <property type="molecule type" value="Genomic_DNA"/>
</dbReference>
<sequence length="134" mass="15280">MRITLDVSAAVEIVVGGKRQQEIVNILNDADWVIAPSLFIYEASNTLWKYHGYQDYSKEDIMKKIEYLYKMVDQFIDAKDIFEEALPLSCKISNPAYDAMYLVTSRRKNATLVTLDKKLIRAAKSIDVPVAVIT</sequence>
<dbReference type="PANTHER" id="PTHR35901">
    <property type="entry name" value="RIBONUCLEASE VAPC3"/>
    <property type="match status" value="1"/>
</dbReference>
<dbReference type="InterPro" id="IPR044153">
    <property type="entry name" value="PIN_Pae0151-like"/>
</dbReference>
<dbReference type="RefSeq" id="WP_076543409.1">
    <property type="nucleotide sequence ID" value="NZ_FTNC01000001.1"/>
</dbReference>
<dbReference type="InterPro" id="IPR029060">
    <property type="entry name" value="PIN-like_dom_sf"/>
</dbReference>
<evidence type="ECO:0000313" key="4">
    <source>
        <dbReference type="Proteomes" id="UP000185669"/>
    </source>
</evidence>
<dbReference type="InterPro" id="IPR051619">
    <property type="entry name" value="TypeII_TA_RNase_PINc/VapC"/>
</dbReference>
<dbReference type="SUPFAM" id="SSF88723">
    <property type="entry name" value="PIN domain-like"/>
    <property type="match status" value="1"/>
</dbReference>
<proteinExistence type="predicted"/>
<dbReference type="OrthoDB" id="2111628at2"/>
<organism evidence="3 4">
    <name type="scientific">Halanaerobium kushneri</name>
    <dbReference type="NCBI Taxonomy" id="56779"/>
    <lineage>
        <taxon>Bacteria</taxon>
        <taxon>Bacillati</taxon>
        <taxon>Bacillota</taxon>
        <taxon>Clostridia</taxon>
        <taxon>Halanaerobiales</taxon>
        <taxon>Halanaerobiaceae</taxon>
        <taxon>Halanaerobium</taxon>
    </lineage>
</organism>
<protein>
    <submittedName>
        <fullName evidence="3">Predicted nucleic acid-binding protein, contains PIN domain</fullName>
    </submittedName>
</protein>
<dbReference type="Pfam" id="PF01850">
    <property type="entry name" value="PIN"/>
    <property type="match status" value="1"/>
</dbReference>